<dbReference type="EMBL" id="CP014352">
    <property type="protein sequence ID" value="AMS04408.1"/>
    <property type="molecule type" value="Genomic_DNA"/>
</dbReference>
<dbReference type="InterPro" id="IPR016454">
    <property type="entry name" value="Cysteine_dSase"/>
</dbReference>
<evidence type="ECO:0000313" key="13">
    <source>
        <dbReference type="Proteomes" id="UP000178666"/>
    </source>
</evidence>
<feature type="domain" description="Aminotransferase class V" evidence="9">
    <location>
        <begin position="11"/>
        <end position="363"/>
    </location>
</feature>
<gene>
    <name evidence="11" type="ORF">A8L58_03330</name>
    <name evidence="10" type="ORF">AXH35_01865</name>
</gene>
<evidence type="ECO:0000313" key="10">
    <source>
        <dbReference type="EMBL" id="AMS04408.1"/>
    </source>
</evidence>
<evidence type="ECO:0000259" key="9">
    <source>
        <dbReference type="Pfam" id="PF00266"/>
    </source>
</evidence>
<organism evidence="10 12">
    <name type="scientific">Acidipropionibacterium acidipropionici</name>
    <dbReference type="NCBI Taxonomy" id="1748"/>
    <lineage>
        <taxon>Bacteria</taxon>
        <taxon>Bacillati</taxon>
        <taxon>Actinomycetota</taxon>
        <taxon>Actinomycetes</taxon>
        <taxon>Propionibacteriales</taxon>
        <taxon>Propionibacteriaceae</taxon>
        <taxon>Acidipropionibacterium</taxon>
    </lineage>
</organism>
<comment type="cofactor">
    <cofactor evidence="1">
        <name>pyridoxal 5'-phosphate</name>
        <dbReference type="ChEBI" id="CHEBI:597326"/>
    </cofactor>
</comment>
<keyword evidence="5" id="KW-0663">Pyridoxal phosphate</keyword>
<dbReference type="GO" id="GO:0008483">
    <property type="term" value="F:transaminase activity"/>
    <property type="evidence" value="ECO:0007669"/>
    <property type="project" value="UniProtKB-KW"/>
</dbReference>
<comment type="similarity">
    <text evidence="2">Belongs to the class-V pyridoxal-phosphate-dependent aminotransferase family. NifS/IscS subfamily.</text>
</comment>
<evidence type="ECO:0000256" key="6">
    <source>
        <dbReference type="ARBA" id="ARBA00023004"/>
    </source>
</evidence>
<dbReference type="Proteomes" id="UP000178666">
    <property type="component" value="Chromosome"/>
</dbReference>
<dbReference type="PANTHER" id="PTHR11601">
    <property type="entry name" value="CYSTEINE DESULFURYLASE FAMILY MEMBER"/>
    <property type="match status" value="1"/>
</dbReference>
<dbReference type="GO" id="GO:0046872">
    <property type="term" value="F:metal ion binding"/>
    <property type="evidence" value="ECO:0007669"/>
    <property type="project" value="UniProtKB-KW"/>
</dbReference>
<proteinExistence type="inferred from homology"/>
<reference evidence="11 13" key="1">
    <citation type="journal article" date="2016" name="Plant Dis.">
        <title>Improved production of propionic acid using genome shuffling.</title>
        <authorList>
            <person name="Luna-Flores C.H."/>
            <person name="Palfreyman R.W."/>
            <person name="Kromer J.O."/>
            <person name="Nielsen L.K."/>
            <person name="Marcellin E."/>
        </authorList>
    </citation>
    <scope>NUCLEOTIDE SEQUENCE [LARGE SCALE GENOMIC DNA]</scope>
    <source>
        <strain evidence="11 13">F3E8</strain>
    </source>
</reference>
<keyword evidence="6" id="KW-0408">Iron</keyword>
<dbReference type="InterPro" id="IPR015422">
    <property type="entry name" value="PyrdxlP-dep_Trfase_small"/>
</dbReference>
<sequence length="378" mass="38526">MSERRTDCERIYLDHAATGPLRGAAASAMAGTGPIGNPAAVHTAGRRARAMLDDAREQIAGLLGVRPLEVVFTSGGTEADNLAVLGAARRDPRPVEISAVEHAAVAGLAAPGLLGERARVLPVDGAGLVDPASIGADGAVGMVSVMAVNNETGTVQRIADCAEAAHQAGALFHTDAVQALGHIPVDLAAWGADMASFSAHKIGGPVGIGALWRRRGVDVDPIGAGGGQEAGVRSGTQLVALARGFAAALAEALDEMEESRRRWTGLRGRLVAAAGAIDGVRVDGGDDVSPSICHLSVEGARGDDLQLLLDQRGADCSTGSACHAGVSAPSQVMLAMGRSDEEASSCLRFSFGPTTTVGDIDQVARLLPDVVARARRAR</sequence>
<evidence type="ECO:0000256" key="2">
    <source>
        <dbReference type="ARBA" id="ARBA00006490"/>
    </source>
</evidence>
<accession>A0AAC9AN02</accession>
<keyword evidence="7" id="KW-0411">Iron-sulfur</keyword>
<evidence type="ECO:0000256" key="4">
    <source>
        <dbReference type="ARBA" id="ARBA00022723"/>
    </source>
</evidence>
<evidence type="ECO:0000256" key="1">
    <source>
        <dbReference type="ARBA" id="ARBA00001933"/>
    </source>
</evidence>
<dbReference type="Gene3D" id="3.40.640.10">
    <property type="entry name" value="Type I PLP-dependent aspartate aminotransferase-like (Major domain)"/>
    <property type="match status" value="1"/>
</dbReference>
<keyword evidence="13" id="KW-1185">Reference proteome</keyword>
<evidence type="ECO:0000313" key="11">
    <source>
        <dbReference type="EMBL" id="AOZ45902.1"/>
    </source>
</evidence>
<keyword evidence="3" id="KW-0808">Transferase</keyword>
<dbReference type="Pfam" id="PF00266">
    <property type="entry name" value="Aminotran_5"/>
    <property type="match status" value="1"/>
</dbReference>
<dbReference type="InterPro" id="IPR015424">
    <property type="entry name" value="PyrdxlP-dep_Trfase"/>
</dbReference>
<dbReference type="InterPro" id="IPR015421">
    <property type="entry name" value="PyrdxlP-dep_Trfase_major"/>
</dbReference>
<keyword evidence="4" id="KW-0479">Metal-binding</keyword>
<comment type="catalytic activity">
    <reaction evidence="8">
        <text>(sulfur carrier)-H + L-cysteine = (sulfur carrier)-SH + L-alanine</text>
        <dbReference type="Rhea" id="RHEA:43892"/>
        <dbReference type="Rhea" id="RHEA-COMP:14737"/>
        <dbReference type="Rhea" id="RHEA-COMP:14739"/>
        <dbReference type="ChEBI" id="CHEBI:29917"/>
        <dbReference type="ChEBI" id="CHEBI:35235"/>
        <dbReference type="ChEBI" id="CHEBI:57972"/>
        <dbReference type="ChEBI" id="CHEBI:64428"/>
        <dbReference type="EC" id="2.8.1.7"/>
    </reaction>
</comment>
<evidence type="ECO:0000256" key="5">
    <source>
        <dbReference type="ARBA" id="ARBA00022898"/>
    </source>
</evidence>
<dbReference type="RefSeq" id="WP_062818888.1">
    <property type="nucleotide sequence ID" value="NZ_CP014352.1"/>
</dbReference>
<dbReference type="GO" id="GO:0051536">
    <property type="term" value="F:iron-sulfur cluster binding"/>
    <property type="evidence" value="ECO:0007669"/>
    <property type="project" value="UniProtKB-KW"/>
</dbReference>
<evidence type="ECO:0000256" key="8">
    <source>
        <dbReference type="ARBA" id="ARBA00050776"/>
    </source>
</evidence>
<dbReference type="PANTHER" id="PTHR11601:SF34">
    <property type="entry name" value="CYSTEINE DESULFURASE"/>
    <property type="match status" value="1"/>
</dbReference>
<dbReference type="SUPFAM" id="SSF53383">
    <property type="entry name" value="PLP-dependent transferases"/>
    <property type="match status" value="1"/>
</dbReference>
<dbReference type="EMBL" id="CP015970">
    <property type="protein sequence ID" value="AOZ45902.1"/>
    <property type="molecule type" value="Genomic_DNA"/>
</dbReference>
<evidence type="ECO:0000256" key="3">
    <source>
        <dbReference type="ARBA" id="ARBA00022679"/>
    </source>
</evidence>
<dbReference type="Gene3D" id="3.90.1150.10">
    <property type="entry name" value="Aspartate Aminotransferase, domain 1"/>
    <property type="match status" value="1"/>
</dbReference>
<name>A0AAC9AN02_9ACTN</name>
<dbReference type="InterPro" id="IPR000192">
    <property type="entry name" value="Aminotrans_V_dom"/>
</dbReference>
<evidence type="ECO:0000256" key="7">
    <source>
        <dbReference type="ARBA" id="ARBA00023014"/>
    </source>
</evidence>
<dbReference type="GO" id="GO:0031071">
    <property type="term" value="F:cysteine desulfurase activity"/>
    <property type="evidence" value="ECO:0007669"/>
    <property type="project" value="UniProtKB-EC"/>
</dbReference>
<keyword evidence="10" id="KW-0032">Aminotransferase</keyword>
<dbReference type="Gene3D" id="1.10.260.50">
    <property type="match status" value="1"/>
</dbReference>
<dbReference type="PIRSF" id="PIRSF005572">
    <property type="entry name" value="NifS"/>
    <property type="match status" value="1"/>
</dbReference>
<dbReference type="Proteomes" id="UP000075221">
    <property type="component" value="Chromosome"/>
</dbReference>
<reference evidence="10 12" key="2">
    <citation type="submission" date="2016-02" db="EMBL/GenBank/DDBJ databases">
        <title>Complete Genome Sequence of Propionibacterium acidipropionici ATCC 55737.</title>
        <authorList>
            <person name="Luna Flores C.H."/>
            <person name="Nielsen L.K."/>
            <person name="Marcellin E."/>
        </authorList>
    </citation>
    <scope>NUCLEOTIDE SEQUENCE [LARGE SCALE GENOMIC DNA]</scope>
    <source>
        <strain evidence="10 12">ATCC 55737</strain>
    </source>
</reference>
<dbReference type="AlphaFoldDB" id="A0AAC9AN02"/>
<evidence type="ECO:0000313" key="12">
    <source>
        <dbReference type="Proteomes" id="UP000075221"/>
    </source>
</evidence>
<protein>
    <submittedName>
        <fullName evidence="10">Aminotransferase class V</fullName>
    </submittedName>
</protein>